<evidence type="ECO:0000313" key="4">
    <source>
        <dbReference type="Proteomes" id="UP000195043"/>
    </source>
</evidence>
<dbReference type="OrthoDB" id="2603884at2"/>
<dbReference type="GO" id="GO:0016787">
    <property type="term" value="F:hydrolase activity"/>
    <property type="evidence" value="ECO:0007669"/>
    <property type="project" value="UniProtKB-KW"/>
</dbReference>
<accession>A0A242A938</accession>
<keyword evidence="1" id="KW-0378">Hydrolase</keyword>
<gene>
    <name evidence="3" type="ORF">A5886_002656</name>
</gene>
<dbReference type="GO" id="GO:0003677">
    <property type="term" value="F:DNA binding"/>
    <property type="evidence" value="ECO:0007669"/>
    <property type="project" value="InterPro"/>
</dbReference>
<evidence type="ECO:0000259" key="2">
    <source>
        <dbReference type="Pfam" id="PF04471"/>
    </source>
</evidence>
<keyword evidence="4" id="KW-1185">Reference proteome</keyword>
<evidence type="ECO:0000313" key="3">
    <source>
        <dbReference type="EMBL" id="OTN77556.1"/>
    </source>
</evidence>
<evidence type="ECO:0000256" key="1">
    <source>
        <dbReference type="ARBA" id="ARBA00022801"/>
    </source>
</evidence>
<dbReference type="Pfam" id="PF04471">
    <property type="entry name" value="Mrr_cat"/>
    <property type="match status" value="1"/>
</dbReference>
<comment type="caution">
    <text evidence="3">The sequence shown here is derived from an EMBL/GenBank/DDBJ whole genome shotgun (WGS) entry which is preliminary data.</text>
</comment>
<dbReference type="GO" id="GO:0004519">
    <property type="term" value="F:endonuclease activity"/>
    <property type="evidence" value="ECO:0007669"/>
    <property type="project" value="InterPro"/>
</dbReference>
<feature type="domain" description="Restriction endonuclease type IV Mrr" evidence="2">
    <location>
        <begin position="51"/>
        <end position="174"/>
    </location>
</feature>
<dbReference type="EMBL" id="NGKU01000001">
    <property type="protein sequence ID" value="OTN77556.1"/>
    <property type="molecule type" value="Genomic_DNA"/>
</dbReference>
<organism evidence="3 4">
    <name type="scientific">Candidatus Enterococcus testudinis</name>
    <dbReference type="NCBI Taxonomy" id="1834191"/>
    <lineage>
        <taxon>Bacteria</taxon>
        <taxon>Bacillati</taxon>
        <taxon>Bacillota</taxon>
        <taxon>Bacilli</taxon>
        <taxon>Lactobacillales</taxon>
        <taxon>Enterococcaceae</taxon>
        <taxon>Enterococcus</taxon>
    </lineage>
</organism>
<dbReference type="InterPro" id="IPR007560">
    <property type="entry name" value="Restrct_endonuc_IV_Mrr"/>
</dbReference>
<dbReference type="STRING" id="1834191.A5886_002656"/>
<sequence>MSEQVTELIKAAKTHPDLFKKEYIFTKEESESIDVLINQLICDKFNTTKEKGDALENLIEKIFKKHSVYKVKRNLKTTTNEIDLFLELDFFGNQVNKSIEKECLPDEVLVECKNYSTKLEVSWIGKFASLLRVSSLKDGFFVTKKGITGRHSWDASEGLIRKLALKDGNRILHFLLEDFIHLQGKTIFDVIKLKKQSLDLDVDVEKWIESHELESKLQK</sequence>
<protein>
    <recommendedName>
        <fullName evidence="2">Restriction endonuclease type IV Mrr domain-containing protein</fullName>
    </recommendedName>
</protein>
<proteinExistence type="predicted"/>
<dbReference type="Gene3D" id="3.40.1350.10">
    <property type="match status" value="1"/>
</dbReference>
<dbReference type="GO" id="GO:0009307">
    <property type="term" value="P:DNA restriction-modification system"/>
    <property type="evidence" value="ECO:0007669"/>
    <property type="project" value="InterPro"/>
</dbReference>
<dbReference type="Proteomes" id="UP000195043">
    <property type="component" value="Unassembled WGS sequence"/>
</dbReference>
<dbReference type="RefSeq" id="WP_086275566.1">
    <property type="nucleotide sequence ID" value="NZ_NGKU01000001.1"/>
</dbReference>
<dbReference type="SUPFAM" id="SSF52980">
    <property type="entry name" value="Restriction endonuclease-like"/>
    <property type="match status" value="1"/>
</dbReference>
<dbReference type="InterPro" id="IPR011856">
    <property type="entry name" value="tRNA_endonuc-like_dom_sf"/>
</dbReference>
<name>A0A242A938_9ENTE</name>
<dbReference type="AlphaFoldDB" id="A0A242A938"/>
<dbReference type="InterPro" id="IPR011335">
    <property type="entry name" value="Restrct_endonuc-II-like"/>
</dbReference>
<reference evidence="3 4" key="1">
    <citation type="submission" date="2017-05" db="EMBL/GenBank/DDBJ databases">
        <title>The Genome Sequence of Enterococcus sp. 8G7_MSG3316.</title>
        <authorList>
            <consortium name="The Broad Institute Genomics Platform"/>
            <consortium name="The Broad Institute Genomic Center for Infectious Diseases"/>
            <person name="Earl A."/>
            <person name="Manson A."/>
            <person name="Schwartman J."/>
            <person name="Gilmore M."/>
            <person name="Abouelleil A."/>
            <person name="Cao P."/>
            <person name="Chapman S."/>
            <person name="Cusick C."/>
            <person name="Shea T."/>
            <person name="Young S."/>
            <person name="Neafsey D."/>
            <person name="Nusbaum C."/>
            <person name="Birren B."/>
        </authorList>
    </citation>
    <scope>NUCLEOTIDE SEQUENCE [LARGE SCALE GENOMIC DNA]</scope>
    <source>
        <strain evidence="3 4">8G7_MSG3316</strain>
    </source>
</reference>